<evidence type="ECO:0000256" key="1">
    <source>
        <dbReference type="SAM" id="MobiDB-lite"/>
    </source>
</evidence>
<dbReference type="InterPro" id="IPR050275">
    <property type="entry name" value="PGM_Phosphatase"/>
</dbReference>
<reference evidence="3" key="1">
    <citation type="journal article" date="2019" name="Int. J. Syst. Evol. Microbiol.">
        <title>The Global Catalogue of Microorganisms (GCM) 10K type strain sequencing project: providing services to taxonomists for standard genome sequencing and annotation.</title>
        <authorList>
            <consortium name="The Broad Institute Genomics Platform"/>
            <consortium name="The Broad Institute Genome Sequencing Center for Infectious Disease"/>
            <person name="Wu L."/>
            <person name="Ma J."/>
        </authorList>
    </citation>
    <scope>NUCLEOTIDE SEQUENCE [LARGE SCALE GENOMIC DNA]</scope>
    <source>
        <strain evidence="3">CCUG 50873</strain>
    </source>
</reference>
<evidence type="ECO:0000313" key="3">
    <source>
        <dbReference type="Proteomes" id="UP001597068"/>
    </source>
</evidence>
<keyword evidence="3" id="KW-1185">Reference proteome</keyword>
<gene>
    <name evidence="2" type="ORF">ACFQ04_18100</name>
</gene>
<name>A0ABW3GG13_9NOCA</name>
<feature type="compositionally biased region" description="Pro residues" evidence="1">
    <location>
        <begin position="204"/>
        <end position="213"/>
    </location>
</feature>
<feature type="compositionally biased region" description="Low complexity" evidence="1">
    <location>
        <begin position="214"/>
        <end position="224"/>
    </location>
</feature>
<protein>
    <submittedName>
        <fullName evidence="2">MSMEG_4193 family putative phosphomutase</fullName>
    </submittedName>
</protein>
<dbReference type="InterPro" id="IPR022492">
    <property type="entry name" value="Phosphomutase_MSMEG4193_put"/>
</dbReference>
<dbReference type="Gene3D" id="3.40.50.1240">
    <property type="entry name" value="Phosphoglycerate mutase-like"/>
    <property type="match status" value="1"/>
</dbReference>
<dbReference type="EMBL" id="JBHTIL010000006">
    <property type="protein sequence ID" value="MFD0927659.1"/>
    <property type="molecule type" value="Genomic_DNA"/>
</dbReference>
<dbReference type="Proteomes" id="UP001597068">
    <property type="component" value="Unassembled WGS sequence"/>
</dbReference>
<sequence>MTVILLRHGRSTANTSGVLAGRSAGVELDETGRGQADAVVDRLADVVDLVGIVRSPLTRCEQTVAPLAQARGIVPIVEDRLVEVDYGSWTGRKITDLVGEDLWKTVQQHPSAAVFPDGEGLADVQCRAVRAIRDLDARLGGPDGSGVWVACTHGDVIKAIVADAMGVHLDSFQRIVVEPSSMSVVRYSSTRPYVHGVNSTGGRPPVPAPPPKPAEGAAPAADDAVIGGSTGAAAEPVRP</sequence>
<dbReference type="Pfam" id="PF00300">
    <property type="entry name" value="His_Phos_1"/>
    <property type="match status" value="1"/>
</dbReference>
<organism evidence="2 3">
    <name type="scientific">Williamsia deligens</name>
    <dbReference type="NCBI Taxonomy" id="321325"/>
    <lineage>
        <taxon>Bacteria</taxon>
        <taxon>Bacillati</taxon>
        <taxon>Actinomycetota</taxon>
        <taxon>Actinomycetes</taxon>
        <taxon>Mycobacteriales</taxon>
        <taxon>Nocardiaceae</taxon>
        <taxon>Williamsia</taxon>
    </lineage>
</organism>
<dbReference type="InterPro" id="IPR013078">
    <property type="entry name" value="His_Pase_superF_clade-1"/>
</dbReference>
<dbReference type="SUPFAM" id="SSF53254">
    <property type="entry name" value="Phosphoglycerate mutase-like"/>
    <property type="match status" value="1"/>
</dbReference>
<dbReference type="SMART" id="SM00855">
    <property type="entry name" value="PGAM"/>
    <property type="match status" value="1"/>
</dbReference>
<proteinExistence type="predicted"/>
<dbReference type="RefSeq" id="WP_253648148.1">
    <property type="nucleotide sequence ID" value="NZ_BAAAMO010000001.1"/>
</dbReference>
<dbReference type="CDD" id="cd07067">
    <property type="entry name" value="HP_PGM_like"/>
    <property type="match status" value="1"/>
</dbReference>
<dbReference type="InterPro" id="IPR029033">
    <property type="entry name" value="His_PPase_superfam"/>
</dbReference>
<accession>A0ABW3GG13</accession>
<feature type="region of interest" description="Disordered" evidence="1">
    <location>
        <begin position="193"/>
        <end position="239"/>
    </location>
</feature>
<comment type="caution">
    <text evidence="2">The sequence shown here is derived from an EMBL/GenBank/DDBJ whole genome shotgun (WGS) entry which is preliminary data.</text>
</comment>
<dbReference type="NCBIfam" id="TIGR03848">
    <property type="entry name" value="MSMEG_4193"/>
    <property type="match status" value="1"/>
</dbReference>
<dbReference type="PANTHER" id="PTHR48100:SF2">
    <property type="entry name" value="CONSERVED PROTEIN"/>
    <property type="match status" value="1"/>
</dbReference>
<dbReference type="PANTHER" id="PTHR48100">
    <property type="entry name" value="BROAD-SPECIFICITY PHOSPHATASE YOR283W-RELATED"/>
    <property type="match status" value="1"/>
</dbReference>
<evidence type="ECO:0000313" key="2">
    <source>
        <dbReference type="EMBL" id="MFD0927659.1"/>
    </source>
</evidence>